<reference evidence="1" key="1">
    <citation type="submission" date="2022-04" db="EMBL/GenBank/DDBJ databases">
        <title>Genome of the entomopathogenic fungus Entomophthora muscae.</title>
        <authorList>
            <person name="Elya C."/>
            <person name="Lovett B.R."/>
            <person name="Lee E."/>
            <person name="Macias A.M."/>
            <person name="Hajek A.E."/>
            <person name="De Bivort B.L."/>
            <person name="Kasson M.T."/>
            <person name="De Fine Licht H.H."/>
            <person name="Stajich J.E."/>
        </authorList>
    </citation>
    <scope>NUCLEOTIDE SEQUENCE</scope>
    <source>
        <strain evidence="1">Berkeley</strain>
    </source>
</reference>
<gene>
    <name evidence="1" type="ORF">DSO57_1008865</name>
</gene>
<keyword evidence="2" id="KW-1185">Reference proteome</keyword>
<evidence type="ECO:0000313" key="2">
    <source>
        <dbReference type="Proteomes" id="UP001165960"/>
    </source>
</evidence>
<dbReference type="EMBL" id="QTSX02006417">
    <property type="protein sequence ID" value="KAJ9054979.1"/>
    <property type="molecule type" value="Genomic_DNA"/>
</dbReference>
<name>A0ACC2RY58_9FUNG</name>
<sequence length="133" mass="15252">MNNINKNRVLGFIPVLEIVDPIGLDIEYFVVREGFSDNNKEQDDNKQPQYYQTTDGQQVLKKIAVFNIKVSMPCVVAKSVELLPNTKNPKYHIITEATHKSFKRLMEEKTEYKKAAAIVVIWKNLPIGSEKLT</sequence>
<dbReference type="Proteomes" id="UP001165960">
    <property type="component" value="Unassembled WGS sequence"/>
</dbReference>
<evidence type="ECO:0000313" key="1">
    <source>
        <dbReference type="EMBL" id="KAJ9054979.1"/>
    </source>
</evidence>
<accession>A0ACC2RY58</accession>
<organism evidence="1 2">
    <name type="scientific">Entomophthora muscae</name>
    <dbReference type="NCBI Taxonomy" id="34485"/>
    <lineage>
        <taxon>Eukaryota</taxon>
        <taxon>Fungi</taxon>
        <taxon>Fungi incertae sedis</taxon>
        <taxon>Zoopagomycota</taxon>
        <taxon>Entomophthoromycotina</taxon>
        <taxon>Entomophthoromycetes</taxon>
        <taxon>Entomophthorales</taxon>
        <taxon>Entomophthoraceae</taxon>
        <taxon>Entomophthora</taxon>
    </lineage>
</organism>
<protein>
    <submittedName>
        <fullName evidence="1">Uncharacterized protein</fullName>
    </submittedName>
</protein>
<comment type="caution">
    <text evidence="1">The sequence shown here is derived from an EMBL/GenBank/DDBJ whole genome shotgun (WGS) entry which is preliminary data.</text>
</comment>
<proteinExistence type="predicted"/>